<keyword evidence="5 7" id="KW-0408">Iron</keyword>
<evidence type="ECO:0000256" key="2">
    <source>
        <dbReference type="ARBA" id="ARBA00022617"/>
    </source>
</evidence>
<dbReference type="PRINTS" id="PR00463">
    <property type="entry name" value="EP450I"/>
</dbReference>
<gene>
    <name evidence="9" type="ORF">NONO_c73780</name>
</gene>
<dbReference type="PATRIC" id="fig|1415166.3.peg.7569"/>
<evidence type="ECO:0000256" key="1">
    <source>
        <dbReference type="ARBA" id="ARBA00010617"/>
    </source>
</evidence>
<dbReference type="PANTHER" id="PTHR24291:SF50">
    <property type="entry name" value="BIFUNCTIONAL ALBAFLAVENONE MONOOXYGENASE_TERPENE SYNTHASE"/>
    <property type="match status" value="1"/>
</dbReference>
<evidence type="ECO:0000256" key="5">
    <source>
        <dbReference type="ARBA" id="ARBA00023004"/>
    </source>
</evidence>
<dbReference type="InterPro" id="IPR017972">
    <property type="entry name" value="Cyt_P450_CS"/>
</dbReference>
<dbReference type="eggNOG" id="COG2124">
    <property type="taxonomic scope" value="Bacteria"/>
</dbReference>
<dbReference type="GO" id="GO:0016705">
    <property type="term" value="F:oxidoreductase activity, acting on paired donors, with incorporation or reduction of molecular oxygen"/>
    <property type="evidence" value="ECO:0007669"/>
    <property type="project" value="InterPro"/>
</dbReference>
<evidence type="ECO:0000256" key="3">
    <source>
        <dbReference type="ARBA" id="ARBA00022723"/>
    </source>
</evidence>
<evidence type="ECO:0000313" key="9">
    <source>
        <dbReference type="EMBL" id="AHH22133.1"/>
    </source>
</evidence>
<comment type="similarity">
    <text evidence="1 8">Belongs to the cytochrome P450 family.</text>
</comment>
<dbReference type="InterPro" id="IPR002401">
    <property type="entry name" value="Cyt_P450_E_grp-I"/>
</dbReference>
<dbReference type="InterPro" id="IPR001128">
    <property type="entry name" value="Cyt_P450"/>
</dbReference>
<dbReference type="PROSITE" id="PS00086">
    <property type="entry name" value="CYTOCHROME_P450"/>
    <property type="match status" value="1"/>
</dbReference>
<dbReference type="STRING" id="1415166.NONO_c73780"/>
<keyword evidence="6 8" id="KW-0503">Monooxygenase</keyword>
<dbReference type="CDD" id="cd11049">
    <property type="entry name" value="CYP170A1-like"/>
    <property type="match status" value="1"/>
</dbReference>
<evidence type="ECO:0000256" key="4">
    <source>
        <dbReference type="ARBA" id="ARBA00023002"/>
    </source>
</evidence>
<comment type="cofactor">
    <cofactor evidence="7">
        <name>heme</name>
        <dbReference type="ChEBI" id="CHEBI:30413"/>
    </cofactor>
</comment>
<dbReference type="OrthoDB" id="7376058at2"/>
<accession>W5TT81</accession>
<dbReference type="SUPFAM" id="SSF48264">
    <property type="entry name" value="Cytochrome P450"/>
    <property type="match status" value="1"/>
</dbReference>
<dbReference type="GO" id="GO:0020037">
    <property type="term" value="F:heme binding"/>
    <property type="evidence" value="ECO:0007669"/>
    <property type="project" value="InterPro"/>
</dbReference>
<dbReference type="GO" id="GO:0004497">
    <property type="term" value="F:monooxygenase activity"/>
    <property type="evidence" value="ECO:0007669"/>
    <property type="project" value="UniProtKB-KW"/>
</dbReference>
<dbReference type="Proteomes" id="UP000019150">
    <property type="component" value="Chromosome"/>
</dbReference>
<feature type="binding site" description="axial binding residue" evidence="7">
    <location>
        <position position="390"/>
    </location>
    <ligand>
        <name>heme</name>
        <dbReference type="ChEBI" id="CHEBI:30413"/>
    </ligand>
    <ligandPart>
        <name>Fe</name>
        <dbReference type="ChEBI" id="CHEBI:18248"/>
    </ligandPart>
</feature>
<evidence type="ECO:0000256" key="7">
    <source>
        <dbReference type="PIRSR" id="PIRSR602401-1"/>
    </source>
</evidence>
<sequence length="442" mass="49368">MTIPTAPGALPVLGHIPQLLRRPLGFLTTLPEYGDLVRVWLGRVPAVVVCDADLTHRVLRDDRTFDKGGPLFDRAREVSANGIVTCPHDQHRRQRRLCQPSFHTARLENYASVMTTRIAEVTGSWQDGEILDVPDQMRTLTNRIAVETLFSDELSPRTREQALDDLSVIATGTYPRMLTPRSLDWLPTPANRRYRKARIRLRRTLDGIIADRRAHDDLDYGDLLSTLLSARDARDDDRGLIDAEIYDQVLSFFGAGSETTAANLTMALHLLAGHPGIEQRLRSEVDATLTGKTATYADLPGLTLTSRVINETMRLWPAGWILTRTTTIDTELGAHHITAGTNIIYSPYLIHRLPDLYPAPHTFDPDRWDPERPQPPRSAFIPFGGGARKCIGDQFGLIENTLALATIVARWQLRSLPGQSTHLVRGATLSVRPLRMQATARP</sequence>
<dbReference type="AlphaFoldDB" id="W5TT81"/>
<evidence type="ECO:0000313" key="10">
    <source>
        <dbReference type="Proteomes" id="UP000019150"/>
    </source>
</evidence>
<proteinExistence type="inferred from homology"/>
<dbReference type="EMBL" id="CP006850">
    <property type="protein sequence ID" value="AHH22133.1"/>
    <property type="molecule type" value="Genomic_DNA"/>
</dbReference>
<evidence type="ECO:0000256" key="8">
    <source>
        <dbReference type="RuleBase" id="RU000461"/>
    </source>
</evidence>
<dbReference type="PANTHER" id="PTHR24291">
    <property type="entry name" value="CYTOCHROME P450 FAMILY 4"/>
    <property type="match status" value="1"/>
</dbReference>
<dbReference type="InterPro" id="IPR036396">
    <property type="entry name" value="Cyt_P450_sf"/>
</dbReference>
<dbReference type="KEGG" id="nno:NONO_c73780"/>
<dbReference type="Pfam" id="PF00067">
    <property type="entry name" value="p450"/>
    <property type="match status" value="1"/>
</dbReference>
<dbReference type="InterPro" id="IPR050196">
    <property type="entry name" value="Cytochrome_P450_Monoox"/>
</dbReference>
<dbReference type="PRINTS" id="PR00385">
    <property type="entry name" value="P450"/>
</dbReference>
<dbReference type="HOGENOM" id="CLU_001570_5_1_11"/>
<organism evidence="9 10">
    <name type="scientific">Nocardia nova SH22a</name>
    <dbReference type="NCBI Taxonomy" id="1415166"/>
    <lineage>
        <taxon>Bacteria</taxon>
        <taxon>Bacillati</taxon>
        <taxon>Actinomycetota</taxon>
        <taxon>Actinomycetes</taxon>
        <taxon>Mycobacteriales</taxon>
        <taxon>Nocardiaceae</taxon>
        <taxon>Nocardia</taxon>
    </lineage>
</organism>
<reference evidence="9 10" key="1">
    <citation type="journal article" date="2014" name="Appl. Environ. Microbiol.">
        <title>Insights into the Microbial Degradation of Rubber and Gutta-Percha by Analysis of the Complete Genome of Nocardia nova SH22a.</title>
        <authorList>
            <person name="Luo Q."/>
            <person name="Hiessl S."/>
            <person name="Poehlein A."/>
            <person name="Daniel R."/>
            <person name="Steinbuchel A."/>
        </authorList>
    </citation>
    <scope>NUCLEOTIDE SEQUENCE [LARGE SCALE GENOMIC DNA]</scope>
    <source>
        <strain evidence="9">SH22a</strain>
    </source>
</reference>
<protein>
    <submittedName>
        <fullName evidence="9">Cytochrome P450</fullName>
    </submittedName>
</protein>
<keyword evidence="3 7" id="KW-0479">Metal-binding</keyword>
<keyword evidence="2 7" id="KW-0349">Heme</keyword>
<dbReference type="GO" id="GO:0005506">
    <property type="term" value="F:iron ion binding"/>
    <property type="evidence" value="ECO:0007669"/>
    <property type="project" value="InterPro"/>
</dbReference>
<keyword evidence="10" id="KW-1185">Reference proteome</keyword>
<dbReference type="Gene3D" id="1.10.630.10">
    <property type="entry name" value="Cytochrome P450"/>
    <property type="match status" value="1"/>
</dbReference>
<dbReference type="RefSeq" id="WP_038551315.1">
    <property type="nucleotide sequence ID" value="NZ_CP006850.1"/>
</dbReference>
<keyword evidence="4 8" id="KW-0560">Oxidoreductase</keyword>
<name>W5TT81_9NOCA</name>
<evidence type="ECO:0000256" key="6">
    <source>
        <dbReference type="ARBA" id="ARBA00023033"/>
    </source>
</evidence>